<protein>
    <submittedName>
        <fullName evidence="1">Uncharacterized protein</fullName>
    </submittedName>
</protein>
<organism evidence="1 2">
    <name type="scientific">Salinibacterium xinjiangense</name>
    <dbReference type="NCBI Taxonomy" id="386302"/>
    <lineage>
        <taxon>Bacteria</taxon>
        <taxon>Bacillati</taxon>
        <taxon>Actinomycetota</taxon>
        <taxon>Actinomycetes</taxon>
        <taxon>Micrococcales</taxon>
        <taxon>Microbacteriaceae</taxon>
        <taxon>Salinibacterium</taxon>
    </lineage>
</organism>
<dbReference type="OrthoDB" id="5123240at2"/>
<evidence type="ECO:0000313" key="1">
    <source>
        <dbReference type="EMBL" id="SOE48827.1"/>
    </source>
</evidence>
<dbReference type="Proteomes" id="UP000219440">
    <property type="component" value="Unassembled WGS sequence"/>
</dbReference>
<dbReference type="RefSeq" id="WP_097059447.1">
    <property type="nucleotide sequence ID" value="NZ_BMLC01000002.1"/>
</dbReference>
<reference evidence="1 2" key="1">
    <citation type="submission" date="2017-09" db="EMBL/GenBank/DDBJ databases">
        <authorList>
            <person name="Ehlers B."/>
            <person name="Leendertz F.H."/>
        </authorList>
    </citation>
    <scope>NUCLEOTIDE SEQUENCE [LARGE SCALE GENOMIC DNA]</scope>
    <source>
        <strain evidence="1 2">CGMCC 1.05381</strain>
    </source>
</reference>
<accession>A0A2C8YEN9</accession>
<evidence type="ECO:0000313" key="2">
    <source>
        <dbReference type="Proteomes" id="UP000219440"/>
    </source>
</evidence>
<dbReference type="EMBL" id="OCST01000001">
    <property type="protein sequence ID" value="SOE48827.1"/>
    <property type="molecule type" value="Genomic_DNA"/>
</dbReference>
<sequence length="155" mass="17735">MTRPRYDDIRTIPLPTDRELIPHLQVMLETALRRQVWIMVLDEHSCPLPILMPLDVDAEPYADDVSTFADTLRCLTMDFTDSTLVLTLERPGPAEIMGCDKRWLRSIRESSVESGASFRGPYLLLGDTVRQVAPDDYVSTPWVYFDDDDDDHGSF</sequence>
<gene>
    <name evidence="1" type="ORF">SAMN06296378_0281</name>
</gene>
<dbReference type="AlphaFoldDB" id="A0A2C8YEN9"/>
<keyword evidence="2" id="KW-1185">Reference proteome</keyword>
<name>A0A2C8YEN9_9MICO</name>
<proteinExistence type="predicted"/>